<evidence type="ECO:0000313" key="1">
    <source>
        <dbReference type="EMBL" id="TCS42504.1"/>
    </source>
</evidence>
<organism evidence="1 2">
    <name type="scientific">Reinekea marinisedimentorum</name>
    <dbReference type="NCBI Taxonomy" id="230495"/>
    <lineage>
        <taxon>Bacteria</taxon>
        <taxon>Pseudomonadati</taxon>
        <taxon>Pseudomonadota</taxon>
        <taxon>Gammaproteobacteria</taxon>
        <taxon>Oceanospirillales</taxon>
        <taxon>Saccharospirillaceae</taxon>
        <taxon>Reinekea</taxon>
    </lineage>
</organism>
<dbReference type="RefSeq" id="WP_132700419.1">
    <property type="nucleotide sequence ID" value="NZ_SLZR01000003.1"/>
</dbReference>
<protein>
    <recommendedName>
        <fullName evidence="3">Serine/threonine protein kinase</fullName>
    </recommendedName>
</protein>
<gene>
    <name evidence="1" type="ORF">BCF53_103165</name>
</gene>
<name>A0A4R3I8P0_9GAMM</name>
<dbReference type="Proteomes" id="UP000295793">
    <property type="component" value="Unassembled WGS sequence"/>
</dbReference>
<proteinExistence type="predicted"/>
<dbReference type="AlphaFoldDB" id="A0A4R3I8P0"/>
<dbReference type="EMBL" id="SLZR01000003">
    <property type="protein sequence ID" value="TCS42504.1"/>
    <property type="molecule type" value="Genomic_DNA"/>
</dbReference>
<reference evidence="1 2" key="1">
    <citation type="submission" date="2019-03" db="EMBL/GenBank/DDBJ databases">
        <title>Genomic Encyclopedia of Archaeal and Bacterial Type Strains, Phase II (KMG-II): from individual species to whole genera.</title>
        <authorList>
            <person name="Goeker M."/>
        </authorList>
    </citation>
    <scope>NUCLEOTIDE SEQUENCE [LARGE SCALE GENOMIC DNA]</scope>
    <source>
        <strain evidence="1 2">DSM 15388</strain>
    </source>
</reference>
<dbReference type="InterPro" id="IPR011009">
    <property type="entry name" value="Kinase-like_dom_sf"/>
</dbReference>
<evidence type="ECO:0008006" key="3">
    <source>
        <dbReference type="Google" id="ProtNLM"/>
    </source>
</evidence>
<comment type="caution">
    <text evidence="1">The sequence shown here is derived from an EMBL/GenBank/DDBJ whole genome shotgun (WGS) entry which is preliminary data.</text>
</comment>
<sequence>MAIDYFLHGSPLEIVQKLERGVGNCTYLVKDDNNHYICKHLIDLPDESPTAKDARFQTEIDSYERLRETKISIPELLEANSENHYLIKEHIEGELVSDLVSCGAMTTEIFMKAFEFSEDLKAHDINLDYFPSNFVVRKGEIYYIDYEMNAYIDEWDFTHWGIYYWLNQEGMKLFNDTNRLDLLHPDQETPKPRTLGFEHTVAELKALYQHSAARK</sequence>
<dbReference type="SUPFAM" id="SSF56112">
    <property type="entry name" value="Protein kinase-like (PK-like)"/>
    <property type="match status" value="1"/>
</dbReference>
<dbReference type="OrthoDB" id="7863753at2"/>
<keyword evidence="2" id="KW-1185">Reference proteome</keyword>
<accession>A0A4R3I8P0</accession>
<evidence type="ECO:0000313" key="2">
    <source>
        <dbReference type="Proteomes" id="UP000295793"/>
    </source>
</evidence>